<evidence type="ECO:0000259" key="2">
    <source>
        <dbReference type="SMART" id="SM00849"/>
    </source>
</evidence>
<keyword evidence="4" id="KW-1185">Reference proteome</keyword>
<organism evidence="3 4">
    <name type="scientific">Candidatus Mcinerneyibacterium aminivorans</name>
    <dbReference type="NCBI Taxonomy" id="2703815"/>
    <lineage>
        <taxon>Bacteria</taxon>
        <taxon>Candidatus Macinerneyibacteriota</taxon>
        <taxon>Candidatus Mcinerneyibacteria</taxon>
        <taxon>Candidatus Mcinerneyibacteriales</taxon>
        <taxon>Candidatus Mcinerneyibacteriaceae</taxon>
        <taxon>Candidatus Mcinerneyibacterium</taxon>
    </lineage>
</organism>
<feature type="domain" description="Metallo-beta-lactamase" evidence="2">
    <location>
        <begin position="43"/>
        <end position="265"/>
    </location>
</feature>
<dbReference type="EMBL" id="VSIX01000054">
    <property type="protein sequence ID" value="TYB31132.1"/>
    <property type="molecule type" value="Genomic_DNA"/>
</dbReference>
<accession>A0A5D0MFD7</accession>
<dbReference type="InterPro" id="IPR050855">
    <property type="entry name" value="NDM-1-like"/>
</dbReference>
<name>A0A5D0MFD7_9BACT</name>
<sequence>MIRKLLFIFIFFVLIFTIIYGSDNMNKNIVKISEDFYAVKNFGGNVAFLIAEDGVVVVDAGTSLSAGKKIVNIIKEKTDKPIKYVIVTHYHNDHILGLDAFPEDIKVISSEKTKENIENISVKQKRENTEKRYPEYIESIKTKLANMENTESKEYEEMEKQLKETEEFFKEYKNTDIVIPNETFKNKKVIKLRNETFEIIQYPNTHTSGISIVYFKKRKVLHTSDLIFNNMYPYIDSERGGNTENWIKALDEISKMDINTVIPGHGDIENNKNSLNRQREYFKTMRRNIQEYINNNAELEEIKENLKIPEYSNYGKERFYKLGIETIYEELKNR</sequence>
<dbReference type="Pfam" id="PF00753">
    <property type="entry name" value="Lactamase_B"/>
    <property type="match status" value="1"/>
</dbReference>
<dbReference type="GO" id="GO:0016787">
    <property type="term" value="F:hydrolase activity"/>
    <property type="evidence" value="ECO:0007669"/>
    <property type="project" value="UniProtKB-KW"/>
</dbReference>
<dbReference type="AlphaFoldDB" id="A0A5D0MFD7"/>
<gene>
    <name evidence="3" type="ORF">FXF47_05705</name>
</gene>
<dbReference type="Proteomes" id="UP000324143">
    <property type="component" value="Unassembled WGS sequence"/>
</dbReference>
<evidence type="ECO:0000313" key="4">
    <source>
        <dbReference type="Proteomes" id="UP000324143"/>
    </source>
</evidence>
<dbReference type="InterPro" id="IPR001279">
    <property type="entry name" value="Metallo-B-lactamas"/>
</dbReference>
<comment type="caution">
    <text evidence="3">The sequence shown here is derived from an EMBL/GenBank/DDBJ whole genome shotgun (WGS) entry which is preliminary data.</text>
</comment>
<evidence type="ECO:0000256" key="1">
    <source>
        <dbReference type="SAM" id="Coils"/>
    </source>
</evidence>
<dbReference type="Gene3D" id="3.60.15.10">
    <property type="entry name" value="Ribonuclease Z/Hydroxyacylglutathione hydrolase-like"/>
    <property type="match status" value="1"/>
</dbReference>
<feature type="coiled-coil region" evidence="1">
    <location>
        <begin position="148"/>
        <end position="175"/>
    </location>
</feature>
<dbReference type="CDD" id="cd16282">
    <property type="entry name" value="metallo-hydrolase-like_MBL-fold"/>
    <property type="match status" value="1"/>
</dbReference>
<proteinExistence type="predicted"/>
<dbReference type="SMART" id="SM00849">
    <property type="entry name" value="Lactamase_B"/>
    <property type="match status" value="1"/>
</dbReference>
<dbReference type="PANTHER" id="PTHR42951:SF4">
    <property type="entry name" value="ACYL-COENZYME A THIOESTERASE MBLAC2"/>
    <property type="match status" value="1"/>
</dbReference>
<dbReference type="InterPro" id="IPR036866">
    <property type="entry name" value="RibonucZ/Hydroxyglut_hydro"/>
</dbReference>
<evidence type="ECO:0000313" key="3">
    <source>
        <dbReference type="EMBL" id="TYB31132.1"/>
    </source>
</evidence>
<reference evidence="3" key="1">
    <citation type="submission" date="2019-08" db="EMBL/GenBank/DDBJ databases">
        <title>Genomic characterization of a novel candidate phylum (ARYD3) from a high temperature, high salinity tertiary oil reservoir in north central Oklahoma, USA.</title>
        <authorList>
            <person name="Youssef N.H."/>
            <person name="Yadav A."/>
            <person name="Elshahed M.S."/>
        </authorList>
    </citation>
    <scope>NUCLEOTIDE SEQUENCE [LARGE SCALE GENOMIC DNA]</scope>
    <source>
        <strain evidence="3">ARYD3</strain>
    </source>
</reference>
<protein>
    <submittedName>
        <fullName evidence="3">MBL fold metallo-hydrolase</fullName>
    </submittedName>
</protein>
<keyword evidence="1" id="KW-0175">Coiled coil</keyword>
<dbReference type="SUPFAM" id="SSF56281">
    <property type="entry name" value="Metallo-hydrolase/oxidoreductase"/>
    <property type="match status" value="1"/>
</dbReference>
<dbReference type="PANTHER" id="PTHR42951">
    <property type="entry name" value="METALLO-BETA-LACTAMASE DOMAIN-CONTAINING"/>
    <property type="match status" value="1"/>
</dbReference>